<protein>
    <submittedName>
        <fullName evidence="2">Uncharacterized protein</fullName>
    </submittedName>
</protein>
<dbReference type="Proteomes" id="UP001138500">
    <property type="component" value="Unassembled WGS sequence"/>
</dbReference>
<feature type="chain" id="PRO_5040893042" evidence="1">
    <location>
        <begin position="18"/>
        <end position="127"/>
    </location>
</feature>
<proteinExistence type="predicted"/>
<name>A0A9W7VYM0_9PEZI</name>
<accession>A0A9W7VYM0</accession>
<dbReference type="EMBL" id="RIBY02002389">
    <property type="protein sequence ID" value="KAH9817415.1"/>
    <property type="molecule type" value="Genomic_DNA"/>
</dbReference>
<organism evidence="2 3">
    <name type="scientific">Teratosphaeria destructans</name>
    <dbReference type="NCBI Taxonomy" id="418781"/>
    <lineage>
        <taxon>Eukaryota</taxon>
        <taxon>Fungi</taxon>
        <taxon>Dikarya</taxon>
        <taxon>Ascomycota</taxon>
        <taxon>Pezizomycotina</taxon>
        <taxon>Dothideomycetes</taxon>
        <taxon>Dothideomycetidae</taxon>
        <taxon>Mycosphaerellales</taxon>
        <taxon>Teratosphaeriaceae</taxon>
        <taxon>Teratosphaeria</taxon>
    </lineage>
</organism>
<keyword evidence="3" id="KW-1185">Reference proteome</keyword>
<comment type="caution">
    <text evidence="2">The sequence shown here is derived from an EMBL/GenBank/DDBJ whole genome shotgun (WGS) entry which is preliminary data.</text>
</comment>
<feature type="signal peptide" evidence="1">
    <location>
        <begin position="1"/>
        <end position="17"/>
    </location>
</feature>
<gene>
    <name evidence="2" type="ORF">Tdes44962_MAKER05539</name>
</gene>
<keyword evidence="1" id="KW-0732">Signal</keyword>
<reference evidence="2 3" key="2">
    <citation type="journal article" date="2021" name="Curr. Genet.">
        <title>Genetic response to nitrogen starvation in the aggressive Eucalyptus foliar pathogen Teratosphaeria destructans.</title>
        <authorList>
            <person name="Havenga M."/>
            <person name="Wingfield B.D."/>
            <person name="Wingfield M.J."/>
            <person name="Dreyer L.L."/>
            <person name="Roets F."/>
            <person name="Aylward J."/>
        </authorList>
    </citation>
    <scope>NUCLEOTIDE SEQUENCE [LARGE SCALE GENOMIC DNA]</scope>
    <source>
        <strain evidence="2">CMW44962</strain>
    </source>
</reference>
<evidence type="ECO:0000313" key="3">
    <source>
        <dbReference type="Proteomes" id="UP001138500"/>
    </source>
</evidence>
<evidence type="ECO:0000256" key="1">
    <source>
        <dbReference type="SAM" id="SignalP"/>
    </source>
</evidence>
<evidence type="ECO:0000313" key="2">
    <source>
        <dbReference type="EMBL" id="KAH9817415.1"/>
    </source>
</evidence>
<sequence>MRRLLLLLLPIALLATAAPNPAPPPAAFTIYEGTCAHLGTGLVTYSFDPFPAQTEISVCFSVPHGTGTVMRFEGGAPSTDFSCVAYAFNNNYCGTPGSDEISGMDKERCADATLGIYSYTVSCQGKE</sequence>
<reference evidence="2 3" key="1">
    <citation type="journal article" date="2018" name="IMA Fungus">
        <title>IMA Genome-F 10: Nine draft genome sequences of Claviceps purpurea s.lat., including C. arundinis, C. humidiphila, and C. cf. spartinae, pseudomolecules for the pitch canker pathogen Fusarium circinatum, draft genome of Davidsoniella eucalypti, Grosmannia galeiformis, Quambalaria eucalypti, and Teratosphaeria destructans.</title>
        <authorList>
            <person name="Wingfield B.D."/>
            <person name="Liu M."/>
            <person name="Nguyen H.D."/>
            <person name="Lane F.A."/>
            <person name="Morgan S.W."/>
            <person name="De Vos L."/>
            <person name="Wilken P.M."/>
            <person name="Duong T.A."/>
            <person name="Aylward J."/>
            <person name="Coetzee M.P."/>
            <person name="Dadej K."/>
            <person name="De Beer Z.W."/>
            <person name="Findlay W."/>
            <person name="Havenga M."/>
            <person name="Kolarik M."/>
            <person name="Menzies J.G."/>
            <person name="Naidoo K."/>
            <person name="Pochopski O."/>
            <person name="Shoukouhi P."/>
            <person name="Santana Q.C."/>
            <person name="Seifert K.A."/>
            <person name="Soal N."/>
            <person name="Steenkamp E.T."/>
            <person name="Tatham C.T."/>
            <person name="van der Nest M.A."/>
            <person name="Wingfield M.J."/>
        </authorList>
    </citation>
    <scope>NUCLEOTIDE SEQUENCE [LARGE SCALE GENOMIC DNA]</scope>
    <source>
        <strain evidence="2">CMW44962</strain>
    </source>
</reference>
<dbReference type="AlphaFoldDB" id="A0A9W7VYM0"/>